<feature type="compositionally biased region" description="Basic and acidic residues" evidence="5">
    <location>
        <begin position="727"/>
        <end position="740"/>
    </location>
</feature>
<dbReference type="OrthoDB" id="165382at2759"/>
<feature type="compositionally biased region" description="Polar residues" evidence="5">
    <location>
        <begin position="478"/>
        <end position="510"/>
    </location>
</feature>
<reference evidence="7" key="1">
    <citation type="journal article" date="2020" name="Stud. Mycol.">
        <title>101 Dothideomycetes genomes: a test case for predicting lifestyles and emergence of pathogens.</title>
        <authorList>
            <person name="Haridas S."/>
            <person name="Albert R."/>
            <person name="Binder M."/>
            <person name="Bloem J."/>
            <person name="Labutti K."/>
            <person name="Salamov A."/>
            <person name="Andreopoulos B."/>
            <person name="Baker S."/>
            <person name="Barry K."/>
            <person name="Bills G."/>
            <person name="Bluhm B."/>
            <person name="Cannon C."/>
            <person name="Castanera R."/>
            <person name="Culley D."/>
            <person name="Daum C."/>
            <person name="Ezra D."/>
            <person name="Gonzalez J."/>
            <person name="Henrissat B."/>
            <person name="Kuo A."/>
            <person name="Liang C."/>
            <person name="Lipzen A."/>
            <person name="Lutzoni F."/>
            <person name="Magnuson J."/>
            <person name="Mondo S."/>
            <person name="Nolan M."/>
            <person name="Ohm R."/>
            <person name="Pangilinan J."/>
            <person name="Park H.-J."/>
            <person name="Ramirez L."/>
            <person name="Alfaro M."/>
            <person name="Sun H."/>
            <person name="Tritt A."/>
            <person name="Yoshinaga Y."/>
            <person name="Zwiers L.-H."/>
            <person name="Turgeon B."/>
            <person name="Goodwin S."/>
            <person name="Spatafora J."/>
            <person name="Crous P."/>
            <person name="Grigoriev I."/>
        </authorList>
    </citation>
    <scope>NUCLEOTIDE SEQUENCE</scope>
    <source>
        <strain evidence="7">CBS 473.64</strain>
    </source>
</reference>
<dbReference type="GO" id="GO:0015095">
    <property type="term" value="F:magnesium ion transmembrane transporter activity"/>
    <property type="evidence" value="ECO:0007669"/>
    <property type="project" value="InterPro"/>
</dbReference>
<evidence type="ECO:0000313" key="7">
    <source>
        <dbReference type="EMBL" id="KAF2638948.1"/>
    </source>
</evidence>
<dbReference type="PANTHER" id="PTHR12570">
    <property type="match status" value="1"/>
</dbReference>
<dbReference type="SUPFAM" id="SSF103481">
    <property type="entry name" value="Multidrug resistance efflux transporter EmrE"/>
    <property type="match status" value="1"/>
</dbReference>
<proteinExistence type="predicted"/>
<comment type="subcellular location">
    <subcellularLocation>
        <location evidence="1">Membrane</location>
        <topology evidence="1">Multi-pass membrane protein</topology>
    </subcellularLocation>
</comment>
<evidence type="ECO:0000256" key="1">
    <source>
        <dbReference type="ARBA" id="ARBA00004141"/>
    </source>
</evidence>
<feature type="region of interest" description="Disordered" evidence="5">
    <location>
        <begin position="446"/>
        <end position="622"/>
    </location>
</feature>
<feature type="compositionally biased region" description="Polar residues" evidence="5">
    <location>
        <begin position="581"/>
        <end position="596"/>
    </location>
</feature>
<evidence type="ECO:0000313" key="8">
    <source>
        <dbReference type="Proteomes" id="UP000799753"/>
    </source>
</evidence>
<dbReference type="PANTHER" id="PTHR12570:SF65">
    <property type="entry name" value="MAGNESIUM TRANSPORTER NIPA9-RELATED"/>
    <property type="match status" value="1"/>
</dbReference>
<protein>
    <submittedName>
        <fullName evidence="7">DUF803-domain-containing protein</fullName>
    </submittedName>
</protein>
<keyword evidence="8" id="KW-1185">Reference proteome</keyword>
<keyword evidence="2 6" id="KW-0812">Transmembrane</keyword>
<dbReference type="GO" id="GO:0016020">
    <property type="term" value="C:membrane"/>
    <property type="evidence" value="ECO:0007669"/>
    <property type="project" value="UniProtKB-SubCell"/>
</dbReference>
<feature type="region of interest" description="Disordered" evidence="5">
    <location>
        <begin position="89"/>
        <end position="164"/>
    </location>
</feature>
<dbReference type="EMBL" id="MU006788">
    <property type="protein sequence ID" value="KAF2638948.1"/>
    <property type="molecule type" value="Genomic_DNA"/>
</dbReference>
<sequence length="740" mass="80095">MILPSPTSASLATAPNTLFHLLEHVVTTASPSPSPSPTSPGGGGGGISYPENWNSIIGIVTAIIGNVMISFALNMQRYAHIRLEREWQEKEKRRKRWRNRSYRSNTGDGLKTRKTGRSRESVNEGYAGAASEEDPLLGAGTGNRRSSARASSRPILRPIGEQEEEGVEGEDIAYKQKSYLQSPYWWAGIILMTTGEAGNFLAYGFAPASIVSPLGVVALVSNCIIAPLMLKEPYRKRDGLGVLIAVGGAVTVVLSANDNNPKLGPDEIWELISTWEFETYLGITVAIMAGLMVASNRFGEKNILVDLGLVGLFGGYTALSTKGVASMLSYTLWRAITFPVTYLLVAILVVTAVMQIKYVNRALQRFDATQVIPVQFVLFTLSVILGSAILYRDFERTSGDDAGKFVGGCAMTFLGVWLITSGRPPRESDDDDDRDPEPEDAINLIEERYRDEVDGPNDAPSASRHSSTTRAMSPPINIASTSTQDISQPNTLDIAFTPQNSVPRTPTTPQAPDIPTPLTQNPWDDPSFESLSRFRPENITRHSALSTPALPSYATEPTRPSTSSPELSLPHPNPPMPSTPTRNQSDTAFVSPTAPSTLPPRLRRMGSERPAGRNSIPGPLLASPLSTSLSAMVADLKRGGSLSKRTSRADIRGEEGRRRQSVLGMGPGELVDDNFGELLDRRRIVTGEEERGAGGGNGIVRGRSLSGTLGDLWRGFRGGPDEEEHDVEGGRVDGDRESER</sequence>
<dbReference type="Pfam" id="PF05653">
    <property type="entry name" value="Mg_trans_NIPA"/>
    <property type="match status" value="1"/>
</dbReference>
<feature type="transmembrane region" description="Helical" evidence="6">
    <location>
        <begin position="402"/>
        <end position="420"/>
    </location>
</feature>
<feature type="compositionally biased region" description="Basic residues" evidence="5">
    <location>
        <begin position="92"/>
        <end position="101"/>
    </location>
</feature>
<evidence type="ECO:0000256" key="3">
    <source>
        <dbReference type="ARBA" id="ARBA00022989"/>
    </source>
</evidence>
<dbReference type="InterPro" id="IPR037185">
    <property type="entry name" value="EmrE-like"/>
</dbReference>
<dbReference type="AlphaFoldDB" id="A0A6A6RXK5"/>
<feature type="transmembrane region" description="Helical" evidence="6">
    <location>
        <begin position="210"/>
        <end position="230"/>
    </location>
</feature>
<feature type="compositionally biased region" description="Low complexity" evidence="5">
    <location>
        <begin position="144"/>
        <end position="153"/>
    </location>
</feature>
<feature type="transmembrane region" description="Helical" evidence="6">
    <location>
        <begin position="371"/>
        <end position="390"/>
    </location>
</feature>
<feature type="transmembrane region" description="Helical" evidence="6">
    <location>
        <begin position="184"/>
        <end position="204"/>
    </location>
</feature>
<feature type="transmembrane region" description="Helical" evidence="6">
    <location>
        <begin position="339"/>
        <end position="359"/>
    </location>
</feature>
<accession>A0A6A6RXK5</accession>
<gene>
    <name evidence="7" type="ORF">P280DRAFT_403640</name>
</gene>
<feature type="region of interest" description="Disordered" evidence="5">
    <location>
        <begin position="686"/>
        <end position="740"/>
    </location>
</feature>
<feature type="compositionally biased region" description="Basic and acidic residues" evidence="5">
    <location>
        <begin position="647"/>
        <end position="658"/>
    </location>
</feature>
<organism evidence="7 8">
    <name type="scientific">Massarina eburnea CBS 473.64</name>
    <dbReference type="NCBI Taxonomy" id="1395130"/>
    <lineage>
        <taxon>Eukaryota</taxon>
        <taxon>Fungi</taxon>
        <taxon>Dikarya</taxon>
        <taxon>Ascomycota</taxon>
        <taxon>Pezizomycotina</taxon>
        <taxon>Dothideomycetes</taxon>
        <taxon>Pleosporomycetidae</taxon>
        <taxon>Pleosporales</taxon>
        <taxon>Massarineae</taxon>
        <taxon>Massarinaceae</taxon>
        <taxon>Massarina</taxon>
    </lineage>
</organism>
<feature type="transmembrane region" description="Helical" evidence="6">
    <location>
        <begin position="239"/>
        <end position="257"/>
    </location>
</feature>
<keyword evidence="3 6" id="KW-1133">Transmembrane helix</keyword>
<feature type="transmembrane region" description="Helical" evidence="6">
    <location>
        <begin position="277"/>
        <end position="295"/>
    </location>
</feature>
<name>A0A6A6RXK5_9PLEO</name>
<evidence type="ECO:0000256" key="4">
    <source>
        <dbReference type="ARBA" id="ARBA00023136"/>
    </source>
</evidence>
<evidence type="ECO:0000256" key="5">
    <source>
        <dbReference type="SAM" id="MobiDB-lite"/>
    </source>
</evidence>
<feature type="transmembrane region" description="Helical" evidence="6">
    <location>
        <begin position="56"/>
        <end position="75"/>
    </location>
</feature>
<dbReference type="Proteomes" id="UP000799753">
    <property type="component" value="Unassembled WGS sequence"/>
</dbReference>
<keyword evidence="4 6" id="KW-0472">Membrane</keyword>
<evidence type="ECO:0000256" key="6">
    <source>
        <dbReference type="SAM" id="Phobius"/>
    </source>
</evidence>
<evidence type="ECO:0000256" key="2">
    <source>
        <dbReference type="ARBA" id="ARBA00022692"/>
    </source>
</evidence>
<feature type="region of interest" description="Disordered" evidence="5">
    <location>
        <begin position="637"/>
        <end position="669"/>
    </location>
</feature>
<dbReference type="InterPro" id="IPR008521">
    <property type="entry name" value="Mg_trans_NIPA"/>
</dbReference>